<dbReference type="PANTHER" id="PTHR30203:SF30">
    <property type="entry name" value="OUTER MEMBRANE PROTEIN-RELATED"/>
    <property type="match status" value="1"/>
</dbReference>
<dbReference type="GO" id="GO:0005886">
    <property type="term" value="C:plasma membrane"/>
    <property type="evidence" value="ECO:0007669"/>
    <property type="project" value="UniProtKB-SubCell"/>
</dbReference>
<protein>
    <submittedName>
        <fullName evidence="3">RND transporter</fullName>
    </submittedName>
</protein>
<keyword evidence="2" id="KW-0449">Lipoprotein</keyword>
<evidence type="ECO:0000256" key="1">
    <source>
        <dbReference type="ARBA" id="ARBA00007613"/>
    </source>
</evidence>
<dbReference type="OrthoDB" id="9770517at2"/>
<dbReference type="AlphaFoldDB" id="A0A365XRK1"/>
<dbReference type="PANTHER" id="PTHR30203">
    <property type="entry name" value="OUTER MEMBRANE CATION EFFLUX PROTEIN"/>
    <property type="match status" value="1"/>
</dbReference>
<dbReference type="NCBIfam" id="TIGR01845">
    <property type="entry name" value="outer_NodT"/>
    <property type="match status" value="1"/>
</dbReference>
<dbReference type="RefSeq" id="WP_113617500.1">
    <property type="nucleotide sequence ID" value="NZ_QFFJ01000002.1"/>
</dbReference>
<name>A0A365XRK1_9BACT</name>
<keyword evidence="4" id="KW-1185">Reference proteome</keyword>
<evidence type="ECO:0000313" key="3">
    <source>
        <dbReference type="EMBL" id="RBL88758.1"/>
    </source>
</evidence>
<organism evidence="3 4">
    <name type="scientific">Chitinophaga flava</name>
    <dbReference type="NCBI Taxonomy" id="2259036"/>
    <lineage>
        <taxon>Bacteria</taxon>
        <taxon>Pseudomonadati</taxon>
        <taxon>Bacteroidota</taxon>
        <taxon>Chitinophagia</taxon>
        <taxon>Chitinophagales</taxon>
        <taxon>Chitinophagaceae</taxon>
        <taxon>Chitinophaga</taxon>
    </lineage>
</organism>
<dbReference type="Gene3D" id="2.20.200.10">
    <property type="entry name" value="Outer membrane efflux proteins (OEP)"/>
    <property type="match status" value="1"/>
</dbReference>
<keyword evidence="2" id="KW-0564">Palmitate</keyword>
<accession>A0A365XRK1</accession>
<dbReference type="Pfam" id="PF02321">
    <property type="entry name" value="OEP"/>
    <property type="match status" value="2"/>
</dbReference>
<keyword evidence="2" id="KW-0812">Transmembrane</keyword>
<dbReference type="InterPro" id="IPR003423">
    <property type="entry name" value="OMP_efflux"/>
</dbReference>
<comment type="subcellular location">
    <subcellularLocation>
        <location evidence="2">Cell membrane</location>
        <topology evidence="2">Lipid-anchor</topology>
    </subcellularLocation>
</comment>
<gene>
    <name evidence="3" type="ORF">DF182_19530</name>
</gene>
<keyword evidence="2" id="KW-1134">Transmembrane beta strand</keyword>
<proteinExistence type="inferred from homology"/>
<dbReference type="GO" id="GO:0015562">
    <property type="term" value="F:efflux transmembrane transporter activity"/>
    <property type="evidence" value="ECO:0007669"/>
    <property type="project" value="InterPro"/>
</dbReference>
<dbReference type="Gene3D" id="1.20.1600.10">
    <property type="entry name" value="Outer membrane efflux proteins (OEP)"/>
    <property type="match status" value="1"/>
</dbReference>
<comment type="similarity">
    <text evidence="1 2">Belongs to the outer membrane factor (OMF) (TC 1.B.17) family.</text>
</comment>
<comment type="caution">
    <text evidence="3">The sequence shown here is derived from an EMBL/GenBank/DDBJ whole genome shotgun (WGS) entry which is preliminary data.</text>
</comment>
<evidence type="ECO:0000313" key="4">
    <source>
        <dbReference type="Proteomes" id="UP000253410"/>
    </source>
</evidence>
<keyword evidence="2" id="KW-0472">Membrane</keyword>
<dbReference type="PROSITE" id="PS51257">
    <property type="entry name" value="PROKAR_LIPOPROTEIN"/>
    <property type="match status" value="1"/>
</dbReference>
<dbReference type="SUPFAM" id="SSF56954">
    <property type="entry name" value="Outer membrane efflux proteins (OEP)"/>
    <property type="match status" value="1"/>
</dbReference>
<evidence type="ECO:0000256" key="2">
    <source>
        <dbReference type="RuleBase" id="RU362097"/>
    </source>
</evidence>
<dbReference type="EMBL" id="QFFJ01000002">
    <property type="protein sequence ID" value="RBL88758.1"/>
    <property type="molecule type" value="Genomic_DNA"/>
</dbReference>
<reference evidence="3 4" key="1">
    <citation type="submission" date="2018-05" db="EMBL/GenBank/DDBJ databases">
        <title>Chitinophaga sp. K3CV102501T nov., isolated from isolated from a monsoon evergreen broad-leaved forest soil.</title>
        <authorList>
            <person name="Lv Y."/>
        </authorList>
    </citation>
    <scope>NUCLEOTIDE SEQUENCE [LARGE SCALE GENOMIC DNA]</scope>
    <source>
        <strain evidence="3 4">GDMCC 1.1325</strain>
    </source>
</reference>
<dbReference type="InterPro" id="IPR010131">
    <property type="entry name" value="MdtP/NodT-like"/>
</dbReference>
<sequence>MNKRIYHYALATCLLTGAGACTTQKELQMPERVSVPVTSAPGTDTLSLQSFDQVFRDPHLKTLVDSALLHNYDLLSASRRVAAAQANLMMARNAWLPSVNLSLTAGVDHFADYTMTGVGNFDTNKSPNINNDQRAPDPTPEYFAGIRSSWEIDLWGKLKQQRKATYARFLASQEGRRLLTTQITAGVTGLYYELLAMDSELTIIRRNIRLQEAAVATVNIQKEAGRATELAVQQFTAQLLSTQALEYGVKQEITSLENQLNALMGRLPQPITRSTTRDSVTLPPSVPTAIPGNLLLLRPDVQRAELELSAAQADVKAARAAFLPGLTITPYAGFNAFKAGLLFKTPASMAWGALGSLTAPVFNKKQLKAQYNISTASAYTAFYDYQQAIVNGYQEVATALNKVENQQQTFALKTKEVQVLQQAVSTANILFTTGYANYLEVITAQKNVLEAELALVTTRRNVYQGLVSLYRALGGNR</sequence>
<dbReference type="Proteomes" id="UP000253410">
    <property type="component" value="Unassembled WGS sequence"/>
</dbReference>